<sequence>MESRQEEEDPSFKLPVAAVGRACGLLDQALGYAAHLKPLAEHRFFTRGWGDLQEVQDGRAIMDSFLLEYAQGLAPPTMSLGAEHAVFGGSGFCCRGHFPSPLASILPEESKLCELELLVPKDRQPWACVVQFPGTADQSYFFRKMMLAAPLLREGVASVLITPPFYGSRRPKQQILHYIDKVTDFCHQSESLLLEALQVLDWLRMKFPHAHLGCTGISWGGAMASCMGFLARRHDLAVIPCLPSATPEVLITGALRGEVALERLAVSGLTLKEAEGLLRGVLGAMSTAELNEMDIPGPQGRKVVLQVSAFYDTFVDKLASRVAFRTLRHLDSKAQLRWVAGGHASSHVVARCLFTGSILTGLRRLAALHNEPTWIPSKM</sequence>
<comment type="caution">
    <text evidence="1">The sequence shown here is derived from an EMBL/GenBank/DDBJ whole genome shotgun (WGS) entry which is preliminary data.</text>
</comment>
<accession>A0A812XBW2</accession>
<dbReference type="EMBL" id="CAJNIZ010045970">
    <property type="protein sequence ID" value="CAE7735156.1"/>
    <property type="molecule type" value="Genomic_DNA"/>
</dbReference>
<dbReference type="Proteomes" id="UP000649617">
    <property type="component" value="Unassembled WGS sequence"/>
</dbReference>
<proteinExistence type="predicted"/>
<dbReference type="SUPFAM" id="SSF53474">
    <property type="entry name" value="alpha/beta-Hydrolases"/>
    <property type="match status" value="1"/>
</dbReference>
<dbReference type="Gene3D" id="3.40.50.1820">
    <property type="entry name" value="alpha/beta hydrolase"/>
    <property type="match status" value="1"/>
</dbReference>
<dbReference type="InterPro" id="IPR019149">
    <property type="entry name" value="ABHD18"/>
</dbReference>
<protein>
    <submittedName>
        <fullName evidence="1">Abhd18 protein</fullName>
    </submittedName>
</protein>
<dbReference type="InterPro" id="IPR029058">
    <property type="entry name" value="AB_hydrolase_fold"/>
</dbReference>
<dbReference type="OrthoDB" id="9987145at2759"/>
<gene>
    <name evidence="1" type="primary">Abhd18</name>
    <name evidence="1" type="ORF">SPIL2461_LOCUS21126</name>
</gene>
<name>A0A812XBW2_SYMPI</name>
<keyword evidence="2" id="KW-1185">Reference proteome</keyword>
<evidence type="ECO:0000313" key="1">
    <source>
        <dbReference type="EMBL" id="CAE7735156.1"/>
    </source>
</evidence>
<reference evidence="1" key="1">
    <citation type="submission" date="2021-02" db="EMBL/GenBank/DDBJ databases">
        <authorList>
            <person name="Dougan E. K."/>
            <person name="Rhodes N."/>
            <person name="Thang M."/>
            <person name="Chan C."/>
        </authorList>
    </citation>
    <scope>NUCLEOTIDE SEQUENCE</scope>
</reference>
<organism evidence="1 2">
    <name type="scientific">Symbiodinium pilosum</name>
    <name type="common">Dinoflagellate</name>
    <dbReference type="NCBI Taxonomy" id="2952"/>
    <lineage>
        <taxon>Eukaryota</taxon>
        <taxon>Sar</taxon>
        <taxon>Alveolata</taxon>
        <taxon>Dinophyceae</taxon>
        <taxon>Suessiales</taxon>
        <taxon>Symbiodiniaceae</taxon>
        <taxon>Symbiodinium</taxon>
    </lineage>
</organism>
<evidence type="ECO:0000313" key="2">
    <source>
        <dbReference type="Proteomes" id="UP000649617"/>
    </source>
</evidence>
<dbReference type="Pfam" id="PF09752">
    <property type="entry name" value="ABHD18"/>
    <property type="match status" value="1"/>
</dbReference>
<dbReference type="PANTHER" id="PTHR13617">
    <property type="entry name" value="PROTEIN ABHD18"/>
    <property type="match status" value="1"/>
</dbReference>
<dbReference type="PANTHER" id="PTHR13617:SF14">
    <property type="entry name" value="PROTEIN ABHD18"/>
    <property type="match status" value="1"/>
</dbReference>
<dbReference type="AlphaFoldDB" id="A0A812XBW2"/>